<name>A0A9Q0EDC7_9TELE</name>
<feature type="coiled-coil region" evidence="1">
    <location>
        <begin position="461"/>
        <end position="535"/>
    </location>
</feature>
<accession>A0A9Q0EDC7</accession>
<dbReference type="EMBL" id="JANIIK010000044">
    <property type="protein sequence ID" value="KAJ3604328.1"/>
    <property type="molecule type" value="Genomic_DNA"/>
</dbReference>
<feature type="compositionally biased region" description="Polar residues" evidence="2">
    <location>
        <begin position="31"/>
        <end position="45"/>
    </location>
</feature>
<dbReference type="Pfam" id="PF15921">
    <property type="entry name" value="CCDC158"/>
    <property type="match status" value="2"/>
</dbReference>
<evidence type="ECO:0000256" key="2">
    <source>
        <dbReference type="SAM" id="MobiDB-lite"/>
    </source>
</evidence>
<dbReference type="OrthoDB" id="10072099at2759"/>
<dbReference type="Proteomes" id="UP001148018">
    <property type="component" value="Unassembled WGS sequence"/>
</dbReference>
<evidence type="ECO:0000313" key="3">
    <source>
        <dbReference type="EMBL" id="KAJ3604328.1"/>
    </source>
</evidence>
<feature type="coiled-coil region" evidence="1">
    <location>
        <begin position="71"/>
        <end position="183"/>
    </location>
</feature>
<feature type="region of interest" description="Disordered" evidence="2">
    <location>
        <begin position="31"/>
        <end position="55"/>
    </location>
</feature>
<feature type="region of interest" description="Disordered" evidence="2">
    <location>
        <begin position="263"/>
        <end position="290"/>
    </location>
</feature>
<keyword evidence="1" id="KW-0175">Coiled coil</keyword>
<dbReference type="InterPro" id="IPR031809">
    <property type="entry name" value="CCDC158"/>
</dbReference>
<feature type="compositionally biased region" description="Basic and acidic residues" evidence="2">
    <location>
        <begin position="273"/>
        <end position="290"/>
    </location>
</feature>
<keyword evidence="4" id="KW-1185">Reference proteome</keyword>
<proteinExistence type="predicted"/>
<protein>
    <submittedName>
        <fullName evidence="3">Uncharacterized protein</fullName>
    </submittedName>
</protein>
<feature type="coiled-coil region" evidence="1">
    <location>
        <begin position="389"/>
        <end position="423"/>
    </location>
</feature>
<comment type="caution">
    <text evidence="3">The sequence shown here is derived from an EMBL/GenBank/DDBJ whole genome shotgun (WGS) entry which is preliminary data.</text>
</comment>
<evidence type="ECO:0000313" key="4">
    <source>
        <dbReference type="Proteomes" id="UP001148018"/>
    </source>
</evidence>
<reference evidence="3" key="1">
    <citation type="submission" date="2022-07" db="EMBL/GenBank/DDBJ databases">
        <title>Chromosome-level genome of Muraenolepis orangiensis.</title>
        <authorList>
            <person name="Kim J."/>
        </authorList>
    </citation>
    <scope>NUCLEOTIDE SEQUENCE</scope>
    <source>
        <strain evidence="3">KU_S4_2022</strain>
        <tissue evidence="3">Muscle</tissue>
    </source>
</reference>
<gene>
    <name evidence="3" type="ORF">NHX12_029069</name>
</gene>
<evidence type="ECO:0000256" key="1">
    <source>
        <dbReference type="SAM" id="Coils"/>
    </source>
</evidence>
<dbReference type="AlphaFoldDB" id="A0A9Q0EDC7"/>
<sequence>MLQEEIENATKEAFQKVCCINRFKPRFNTDTVSAGSETGWSRDQQPPQPASYCLDVSSPEEAHQGFFCPEKEALEKAVQDYSQHGSELQRQLSESHDHREQQRFGLRRTILQLQTELQQVNVEKDFLSNLRMKDSRRHTGEMECLQRALRDLQTTRRFGEKKLRQAEEEARALARKAECAEGAVREVYSALMAHRRGGSRGELMPVGQLAVEVLEDLEQECDQLKEGLAQVLEKQKTEELSHQARVQVMLNEHQDRMEQVSAMEQQLSQAQADKAHSEAQVDEARRGRERSLKQVEELRSQLARLTEELLQAKEEQGREKEHGRLLQDRSTALQAAVEDLRKDLEDRGVLAHQLHSLLGTVKQDGLAQMEALRSREQRQRCELQEEASMAEQGCRVQELTQEREQLSAQLDHQRTQMLSLTEDQEALRRLRGEREEQQGVVQQLRGWLRSLKVARGMQRQVTAGRQEVDALQSRIQQLEETMETLQQEKRCQGTGFVARELASIREQKRQLAVELEALRSSETRHKNKVQELETALHQMSESFADCRDILQLREQESVGLKLRHALDVQELQGHSLGLATAIKFSLQHSCVDVSRSRRIEVVDSRKLHSISSAGGLQVTRPLPLDL</sequence>
<dbReference type="PANTHER" id="PTHR47615">
    <property type="entry name" value="COILED-COIL DOMAIN-CONTAINING PROTEIN 158"/>
    <property type="match status" value="1"/>
</dbReference>
<dbReference type="PANTHER" id="PTHR47615:SF1">
    <property type="entry name" value="COILED-COIL DOMAIN-CONTAINING PROTEIN 158"/>
    <property type="match status" value="1"/>
</dbReference>
<organism evidence="3 4">
    <name type="scientific">Muraenolepis orangiensis</name>
    <name type="common">Patagonian moray cod</name>
    <dbReference type="NCBI Taxonomy" id="630683"/>
    <lineage>
        <taxon>Eukaryota</taxon>
        <taxon>Metazoa</taxon>
        <taxon>Chordata</taxon>
        <taxon>Craniata</taxon>
        <taxon>Vertebrata</taxon>
        <taxon>Euteleostomi</taxon>
        <taxon>Actinopterygii</taxon>
        <taxon>Neopterygii</taxon>
        <taxon>Teleostei</taxon>
        <taxon>Neoteleostei</taxon>
        <taxon>Acanthomorphata</taxon>
        <taxon>Zeiogadaria</taxon>
        <taxon>Gadariae</taxon>
        <taxon>Gadiformes</taxon>
        <taxon>Muraenolepidoidei</taxon>
        <taxon>Muraenolepididae</taxon>
        <taxon>Muraenolepis</taxon>
    </lineage>
</organism>